<evidence type="ECO:0000256" key="5">
    <source>
        <dbReference type="ARBA" id="ARBA00011738"/>
    </source>
</evidence>
<dbReference type="NCBIfam" id="NF002991">
    <property type="entry name" value="PRK03739.1"/>
    <property type="match status" value="1"/>
</dbReference>
<comment type="pathway">
    <text evidence="3">Amino-acid biosynthesis; L-leucine biosynthesis; L-leucine from 3-methyl-2-oxobutanoate: step 1/4.</text>
</comment>
<evidence type="ECO:0000313" key="14">
    <source>
        <dbReference type="EMBL" id="CUS20489.1"/>
    </source>
</evidence>
<evidence type="ECO:0000256" key="4">
    <source>
        <dbReference type="ARBA" id="ARBA00009767"/>
    </source>
</evidence>
<comment type="similarity">
    <text evidence="4">Belongs to the alpha-IPM synthase/homocitrate synthase family. LeuA type 2 subfamily.</text>
</comment>
<keyword evidence="8" id="KW-0028">Amino-acid biosynthesis</keyword>
<evidence type="ECO:0000256" key="11">
    <source>
        <dbReference type="ARBA" id="ARBA00023128"/>
    </source>
</evidence>
<dbReference type="PROSITE" id="PS50991">
    <property type="entry name" value="PYR_CT"/>
    <property type="match status" value="1"/>
</dbReference>
<keyword evidence="15" id="KW-1185">Reference proteome</keyword>
<keyword evidence="7" id="KW-0432">Leucine biosynthesis</keyword>
<evidence type="ECO:0000313" key="15">
    <source>
        <dbReference type="Proteomes" id="UP000236544"/>
    </source>
</evidence>
<dbReference type="InterPro" id="IPR039371">
    <property type="entry name" value="LeuA_N_DRE-TIM"/>
</dbReference>
<dbReference type="Pfam" id="PF00682">
    <property type="entry name" value="HMGL-like"/>
    <property type="match status" value="1"/>
</dbReference>
<name>A0A0P1KLG3_9SACH</name>
<dbReference type="PANTHER" id="PTHR46911:SF2">
    <property type="entry name" value="2-ISOPROPYLMALATE SYNTHASE-RELATED"/>
    <property type="match status" value="1"/>
</dbReference>
<sequence>MFRRTAVNLAQSAGKAIPPVKLAYKYMLKDPSQKYKPFKAVTLPNRKWPDNRITKAPRWLSTDLRDGNQSLPDPMSVEQKKEYFHKLVEIGFKEIEVSFPSASQTDFDFTRYAVENAPEDVNIQCLVQSREHLIKRTVESLSGAKRATVHCYLATSDMFRDIVFNMSQEEAVKKAVEATKLVRKLTKDDPTQQATRWSYQFSPETFSDTPPEFALEICEAVKAAWEPTEENPIIFNLPATVEVATPNNYADQIEYFSTHISEREKVCISTHAHNDRGCGVAASELGMMAGADRVEGCLFGNGERTGNVDLVTVALNMYTQGVSPELDLSDLNSVVEVVERCNKIPISPRAPYGGDLVVCAFSGSHQDAIKKGFALQEKRRANGDEEWKIPYLPLDPKDIGRDYEAVIRVNSQSGKGGAAWVILRSLGLDLPRNLQIEFSTAVQSRADSLGRELKSQEITELFKEVYNYSGNIGKITLLEYDVTKLDAERRSLTGQVSINGNVHEIQGTGNGPISSLVDAMSNLFNVKFGVANYTEHSLGSGSSTQAASFIHLVYRRDSDNERTFKWGVGVSEDVGEASTKAILSSINSIVQSGDVALPDAPSKASASA</sequence>
<comment type="cofactor">
    <cofactor evidence="1">
        <name>a divalent metal cation</name>
        <dbReference type="ChEBI" id="CHEBI:60240"/>
    </cofactor>
</comment>
<keyword evidence="12" id="KW-0100">Branched-chain amino acid biosynthesis</keyword>
<dbReference type="PROSITE" id="PS00815">
    <property type="entry name" value="AIPM_HOMOCIT_SYNTH_1"/>
    <property type="match status" value="1"/>
</dbReference>
<evidence type="ECO:0000256" key="6">
    <source>
        <dbReference type="ARBA" id="ARBA00012973"/>
    </source>
</evidence>
<dbReference type="EC" id="2.3.3.13" evidence="6"/>
<evidence type="ECO:0000256" key="12">
    <source>
        <dbReference type="ARBA" id="ARBA00023304"/>
    </source>
</evidence>
<keyword evidence="10" id="KW-0479">Metal-binding</keyword>
<keyword evidence="9" id="KW-0808">Transferase</keyword>
<evidence type="ECO:0000256" key="7">
    <source>
        <dbReference type="ARBA" id="ARBA00022430"/>
    </source>
</evidence>
<evidence type="ECO:0000256" key="3">
    <source>
        <dbReference type="ARBA" id="ARBA00004689"/>
    </source>
</evidence>
<dbReference type="GO" id="GO:0009098">
    <property type="term" value="P:L-leucine biosynthetic process"/>
    <property type="evidence" value="ECO:0007669"/>
    <property type="project" value="UniProtKB-KW"/>
</dbReference>
<dbReference type="Pfam" id="PF22615">
    <property type="entry name" value="IPMS_D2"/>
    <property type="match status" value="1"/>
</dbReference>
<dbReference type="PROSITE" id="PS00816">
    <property type="entry name" value="AIPM_HOMOCIT_SYNTH_2"/>
    <property type="match status" value="1"/>
</dbReference>
<evidence type="ECO:0000256" key="1">
    <source>
        <dbReference type="ARBA" id="ARBA00001968"/>
    </source>
</evidence>
<dbReference type="Gene3D" id="3.30.160.270">
    <property type="match status" value="1"/>
</dbReference>
<dbReference type="InterPro" id="IPR013709">
    <property type="entry name" value="2-isopropylmalate_synth_dimer"/>
</dbReference>
<gene>
    <name evidence="14" type="ORF">LAQU0_S01e07756g</name>
</gene>
<protein>
    <recommendedName>
        <fullName evidence="6">2-isopropylmalate synthase</fullName>
        <ecNumber evidence="6">2.3.3.13</ecNumber>
    </recommendedName>
</protein>
<dbReference type="InterPro" id="IPR036230">
    <property type="entry name" value="LeuA_allosteric_dom_sf"/>
</dbReference>
<evidence type="ECO:0000256" key="2">
    <source>
        <dbReference type="ARBA" id="ARBA00004173"/>
    </source>
</evidence>
<dbReference type="GO" id="GO:0046872">
    <property type="term" value="F:metal ion binding"/>
    <property type="evidence" value="ECO:0007669"/>
    <property type="project" value="UniProtKB-KW"/>
</dbReference>
<dbReference type="OrthoDB" id="418791at2759"/>
<dbReference type="GO" id="GO:0003852">
    <property type="term" value="F:2-isopropylmalate synthase activity"/>
    <property type="evidence" value="ECO:0007669"/>
    <property type="project" value="UniProtKB-EC"/>
</dbReference>
<dbReference type="SUPFAM" id="SSF89000">
    <property type="entry name" value="post-HMGL domain-like"/>
    <property type="match status" value="1"/>
</dbReference>
<accession>A0A0P1KLG3</accession>
<dbReference type="EMBL" id="LN890560">
    <property type="protein sequence ID" value="CUS20489.1"/>
    <property type="molecule type" value="Genomic_DNA"/>
</dbReference>
<dbReference type="Pfam" id="PF08502">
    <property type="entry name" value="LeuA_dimer"/>
    <property type="match status" value="1"/>
</dbReference>
<dbReference type="FunFam" id="3.30.160.270:FF:000002">
    <property type="entry name" value="2-isopropylmalate synthase"/>
    <property type="match status" value="1"/>
</dbReference>
<dbReference type="HAMAP" id="MF_00572">
    <property type="entry name" value="LeuA_type2"/>
    <property type="match status" value="1"/>
</dbReference>
<dbReference type="SUPFAM" id="SSF51569">
    <property type="entry name" value="Aldolase"/>
    <property type="match status" value="1"/>
</dbReference>
<dbReference type="Gene3D" id="3.20.20.70">
    <property type="entry name" value="Aldolase class I"/>
    <property type="match status" value="1"/>
</dbReference>
<comment type="subcellular location">
    <subcellularLocation>
        <location evidence="2">Mitochondrion</location>
    </subcellularLocation>
</comment>
<comment type="subunit">
    <text evidence="5">Homodimer.</text>
</comment>
<dbReference type="InterPro" id="IPR000891">
    <property type="entry name" value="PYR_CT"/>
</dbReference>
<dbReference type="InterPro" id="IPR002034">
    <property type="entry name" value="AIPM/Hcit_synth_CS"/>
</dbReference>
<dbReference type="SUPFAM" id="SSF110921">
    <property type="entry name" value="2-isopropylmalate synthase LeuA, allosteric (dimerisation) domain"/>
    <property type="match status" value="1"/>
</dbReference>
<dbReference type="AlphaFoldDB" id="A0A0P1KLG3"/>
<feature type="domain" description="Pyruvate carboxyltransferase" evidence="13">
    <location>
        <begin position="57"/>
        <end position="332"/>
    </location>
</feature>
<reference evidence="15" key="1">
    <citation type="submission" date="2015-10" db="EMBL/GenBank/DDBJ databases">
        <authorList>
            <person name="Devillers H."/>
        </authorList>
    </citation>
    <scope>NUCLEOTIDE SEQUENCE [LARGE SCALE GENOMIC DNA]</scope>
</reference>
<evidence type="ECO:0000256" key="9">
    <source>
        <dbReference type="ARBA" id="ARBA00022679"/>
    </source>
</evidence>
<keyword evidence="11" id="KW-0496">Mitochondrion</keyword>
<dbReference type="InterPro" id="IPR005668">
    <property type="entry name" value="IPM_Synthase"/>
</dbReference>
<dbReference type="GO" id="GO:0005739">
    <property type="term" value="C:mitochondrion"/>
    <property type="evidence" value="ECO:0007669"/>
    <property type="project" value="UniProtKB-SubCell"/>
</dbReference>
<evidence type="ECO:0000259" key="13">
    <source>
        <dbReference type="PROSITE" id="PS50991"/>
    </source>
</evidence>
<proteinExistence type="inferred from homology"/>
<dbReference type="InterPro" id="IPR054692">
    <property type="entry name" value="LeuA-like_post-cat"/>
</dbReference>
<dbReference type="FunFam" id="3.20.20.70:FF:000045">
    <property type="entry name" value="2-isopropylmalate synthase"/>
    <property type="match status" value="1"/>
</dbReference>
<dbReference type="InterPro" id="IPR013785">
    <property type="entry name" value="Aldolase_TIM"/>
</dbReference>
<organism evidence="14 15">
    <name type="scientific">Lachancea quebecensis</name>
    <dbReference type="NCBI Taxonomy" id="1654605"/>
    <lineage>
        <taxon>Eukaryota</taxon>
        <taxon>Fungi</taxon>
        <taxon>Dikarya</taxon>
        <taxon>Ascomycota</taxon>
        <taxon>Saccharomycotina</taxon>
        <taxon>Saccharomycetes</taxon>
        <taxon>Saccharomycetales</taxon>
        <taxon>Saccharomycetaceae</taxon>
        <taxon>Lachancea</taxon>
    </lineage>
</organism>
<dbReference type="NCBIfam" id="TIGR00970">
    <property type="entry name" value="leuA_yeast"/>
    <property type="match status" value="1"/>
</dbReference>
<dbReference type="SMART" id="SM00917">
    <property type="entry name" value="LeuA_dimer"/>
    <property type="match status" value="1"/>
</dbReference>
<dbReference type="Proteomes" id="UP000236544">
    <property type="component" value="Unassembled WGS sequence"/>
</dbReference>
<dbReference type="CDD" id="cd07942">
    <property type="entry name" value="DRE_TIM_LeuA"/>
    <property type="match status" value="1"/>
</dbReference>
<dbReference type="PANTHER" id="PTHR46911">
    <property type="match status" value="1"/>
</dbReference>
<evidence type="ECO:0000256" key="10">
    <source>
        <dbReference type="ARBA" id="ARBA00022723"/>
    </source>
</evidence>
<evidence type="ECO:0000256" key="8">
    <source>
        <dbReference type="ARBA" id="ARBA00022605"/>
    </source>
</evidence>